<dbReference type="Pfam" id="PF00528">
    <property type="entry name" value="BPD_transp_1"/>
    <property type="match status" value="1"/>
</dbReference>
<keyword evidence="3" id="KW-1003">Cell membrane</keyword>
<feature type="domain" description="ABC transmembrane type-1" evidence="8">
    <location>
        <begin position="80"/>
        <end position="280"/>
    </location>
</feature>
<evidence type="ECO:0000256" key="3">
    <source>
        <dbReference type="ARBA" id="ARBA00022475"/>
    </source>
</evidence>
<feature type="transmembrane region" description="Helical" evidence="7">
    <location>
        <begin position="20"/>
        <end position="44"/>
    </location>
</feature>
<reference evidence="9 10" key="1">
    <citation type="submission" date="2016-10" db="EMBL/GenBank/DDBJ databases">
        <authorList>
            <person name="de Groot N.N."/>
        </authorList>
    </citation>
    <scope>NUCLEOTIDE SEQUENCE [LARGE SCALE GENOMIC DNA]</scope>
    <source>
        <strain evidence="9 10">DSM 1283</strain>
    </source>
</reference>
<feature type="transmembrane region" description="Helical" evidence="7">
    <location>
        <begin position="188"/>
        <end position="210"/>
    </location>
</feature>
<keyword evidence="2 7" id="KW-0813">Transport</keyword>
<gene>
    <name evidence="9" type="ORF">SAMN04489757_104161</name>
</gene>
<keyword evidence="6 7" id="KW-0472">Membrane</keyword>
<evidence type="ECO:0000256" key="1">
    <source>
        <dbReference type="ARBA" id="ARBA00004651"/>
    </source>
</evidence>
<dbReference type="InterPro" id="IPR000515">
    <property type="entry name" value="MetI-like"/>
</dbReference>
<dbReference type="InterPro" id="IPR035906">
    <property type="entry name" value="MetI-like_sf"/>
</dbReference>
<evidence type="ECO:0000313" key="10">
    <source>
        <dbReference type="Proteomes" id="UP000198806"/>
    </source>
</evidence>
<protein>
    <submittedName>
        <fullName evidence="9">Carbohydrate ABC transporter membrane protein 2, CUT1 family</fullName>
    </submittedName>
</protein>
<dbReference type="PANTHER" id="PTHR43744:SF9">
    <property type="entry name" value="POLYGALACTURONAN_RHAMNOGALACTURONAN TRANSPORT SYSTEM PERMEASE PROTEIN YTCP"/>
    <property type="match status" value="1"/>
</dbReference>
<dbReference type="GO" id="GO:0055085">
    <property type="term" value="P:transmembrane transport"/>
    <property type="evidence" value="ECO:0007669"/>
    <property type="project" value="InterPro"/>
</dbReference>
<dbReference type="AlphaFoldDB" id="A0A1I5D0C8"/>
<comment type="subcellular location">
    <subcellularLocation>
        <location evidence="1 7">Cell membrane</location>
        <topology evidence="1 7">Multi-pass membrane protein</topology>
    </subcellularLocation>
</comment>
<evidence type="ECO:0000259" key="8">
    <source>
        <dbReference type="PROSITE" id="PS50928"/>
    </source>
</evidence>
<dbReference type="Gene3D" id="1.10.3720.10">
    <property type="entry name" value="MetI-like"/>
    <property type="match status" value="1"/>
</dbReference>
<dbReference type="GO" id="GO:0005886">
    <property type="term" value="C:plasma membrane"/>
    <property type="evidence" value="ECO:0007669"/>
    <property type="project" value="UniProtKB-SubCell"/>
</dbReference>
<keyword evidence="5 7" id="KW-1133">Transmembrane helix</keyword>
<evidence type="ECO:0000256" key="4">
    <source>
        <dbReference type="ARBA" id="ARBA00022692"/>
    </source>
</evidence>
<evidence type="ECO:0000256" key="2">
    <source>
        <dbReference type="ARBA" id="ARBA00022448"/>
    </source>
</evidence>
<dbReference type="PROSITE" id="PS50928">
    <property type="entry name" value="ABC_TM1"/>
    <property type="match status" value="1"/>
</dbReference>
<feature type="transmembrane region" description="Helical" evidence="7">
    <location>
        <begin position="76"/>
        <end position="103"/>
    </location>
</feature>
<proteinExistence type="inferred from homology"/>
<dbReference type="STRING" id="1527.SAMN04489757_104161"/>
<dbReference type="EMBL" id="FOWD01000004">
    <property type="protein sequence ID" value="SFN92664.1"/>
    <property type="molecule type" value="Genomic_DNA"/>
</dbReference>
<accession>A0A1I5D0C8</accession>
<dbReference type="PANTHER" id="PTHR43744">
    <property type="entry name" value="ABC TRANSPORTER PERMEASE PROTEIN MG189-RELATED-RELATED"/>
    <property type="match status" value="1"/>
</dbReference>
<evidence type="ECO:0000313" key="9">
    <source>
        <dbReference type="EMBL" id="SFN92664.1"/>
    </source>
</evidence>
<feature type="transmembrane region" description="Helical" evidence="7">
    <location>
        <begin position="146"/>
        <end position="167"/>
    </location>
</feature>
<feature type="transmembrane region" description="Helical" evidence="7">
    <location>
        <begin position="267"/>
        <end position="286"/>
    </location>
</feature>
<dbReference type="RefSeq" id="WP_091684540.1">
    <property type="nucleotide sequence ID" value="NZ_BAABFM010000079.1"/>
</dbReference>
<name>A0A1I5D0C8_9FIRM</name>
<dbReference type="SUPFAM" id="SSF161098">
    <property type="entry name" value="MetI-like"/>
    <property type="match status" value="1"/>
</dbReference>
<evidence type="ECO:0000256" key="5">
    <source>
        <dbReference type="ARBA" id="ARBA00022989"/>
    </source>
</evidence>
<sequence length="301" mass="34219">MKHQRRKIRRTAEDKVMDTVIFILMTLILLVTLYPFYYVIIISFNDGVDALNGGIYFWPRKFTLANYQQFLSDAKWLHALLISILKTVAGTTLTILFTCMVGYGLSAPNLMFRKFYNVVLLVCMYFSGGLIPYYLVLNSYGLLNTFWVYVIPTMFSTYYCILAISFFREIPYELYESARLDGAKEIRIYTSIVLPLSKPLIATLGLFAAVGQWNAWSDTAFFAPGKKSLRTLAFLMRDVITKNQVDVTSKAAMMQASRYGQVTTTSVQMAAMIITILPIVLVYPFLQKHFVKGIMLGAVKG</sequence>
<keyword evidence="4 7" id="KW-0812">Transmembrane</keyword>
<dbReference type="CDD" id="cd06261">
    <property type="entry name" value="TM_PBP2"/>
    <property type="match status" value="1"/>
</dbReference>
<keyword evidence="10" id="KW-1185">Reference proteome</keyword>
<evidence type="ECO:0000256" key="7">
    <source>
        <dbReference type="RuleBase" id="RU363032"/>
    </source>
</evidence>
<dbReference type="OrthoDB" id="157184at2"/>
<feature type="transmembrane region" description="Helical" evidence="7">
    <location>
        <begin position="115"/>
        <end position="134"/>
    </location>
</feature>
<evidence type="ECO:0000256" key="6">
    <source>
        <dbReference type="ARBA" id="ARBA00023136"/>
    </source>
</evidence>
<comment type="similarity">
    <text evidence="7">Belongs to the binding-protein-dependent transport system permease family.</text>
</comment>
<dbReference type="Proteomes" id="UP000198806">
    <property type="component" value="Unassembled WGS sequence"/>
</dbReference>
<organism evidence="9 10">
    <name type="scientific">Anaerocolumna aminovalerica</name>
    <dbReference type="NCBI Taxonomy" id="1527"/>
    <lineage>
        <taxon>Bacteria</taxon>
        <taxon>Bacillati</taxon>
        <taxon>Bacillota</taxon>
        <taxon>Clostridia</taxon>
        <taxon>Lachnospirales</taxon>
        <taxon>Lachnospiraceae</taxon>
        <taxon>Anaerocolumna</taxon>
    </lineage>
</organism>